<comment type="caution">
    <text evidence="1">The sequence shown here is derived from an EMBL/GenBank/DDBJ whole genome shotgun (WGS) entry which is preliminary data.</text>
</comment>
<dbReference type="Proteomes" id="UP001165289">
    <property type="component" value="Unassembled WGS sequence"/>
</dbReference>
<evidence type="ECO:0000313" key="2">
    <source>
        <dbReference type="Proteomes" id="UP001165289"/>
    </source>
</evidence>
<keyword evidence="2" id="KW-1185">Reference proteome</keyword>
<protein>
    <submittedName>
        <fullName evidence="1">Uncharacterized protein</fullName>
    </submittedName>
</protein>
<dbReference type="EMBL" id="JAKMXF010000044">
    <property type="protein sequence ID" value="KAI6659876.1"/>
    <property type="molecule type" value="Genomic_DNA"/>
</dbReference>
<accession>A0AAV7KIV7</accession>
<reference evidence="1 2" key="1">
    <citation type="journal article" date="2023" name="BMC Biol.">
        <title>The compact genome of the sponge Oopsacas minuta (Hexactinellida) is lacking key metazoan core genes.</title>
        <authorList>
            <person name="Santini S."/>
            <person name="Schenkelaars Q."/>
            <person name="Jourda C."/>
            <person name="Duchesne M."/>
            <person name="Belahbib H."/>
            <person name="Rocher C."/>
            <person name="Selva M."/>
            <person name="Riesgo A."/>
            <person name="Vervoort M."/>
            <person name="Leys S.P."/>
            <person name="Kodjabachian L."/>
            <person name="Le Bivic A."/>
            <person name="Borchiellini C."/>
            <person name="Claverie J.M."/>
            <person name="Renard E."/>
        </authorList>
    </citation>
    <scope>NUCLEOTIDE SEQUENCE [LARGE SCALE GENOMIC DNA]</scope>
    <source>
        <strain evidence="1">SPO-2</strain>
    </source>
</reference>
<organism evidence="1 2">
    <name type="scientific">Oopsacas minuta</name>
    <dbReference type="NCBI Taxonomy" id="111878"/>
    <lineage>
        <taxon>Eukaryota</taxon>
        <taxon>Metazoa</taxon>
        <taxon>Porifera</taxon>
        <taxon>Hexactinellida</taxon>
        <taxon>Hexasterophora</taxon>
        <taxon>Lyssacinosida</taxon>
        <taxon>Leucopsacidae</taxon>
        <taxon>Oopsacas</taxon>
    </lineage>
</organism>
<dbReference type="AlphaFoldDB" id="A0AAV7KIV7"/>
<proteinExistence type="predicted"/>
<name>A0AAV7KIV7_9METZ</name>
<gene>
    <name evidence="1" type="ORF">LOD99_14216</name>
</gene>
<evidence type="ECO:0000313" key="1">
    <source>
        <dbReference type="EMBL" id="KAI6659876.1"/>
    </source>
</evidence>
<sequence>MSGEHFHSKENGKEEVAIAKENLRKRARETRDNPHLVIGEETSSLLEAANSPLPSQHALKLMYKRQRTGAPIPHSFEDLELNASDIKTLPDKNFLFYDSGPEPERIVMFAIRENLDFLAMPIIWLADGTFKTVPLYLPSSNLFIVLLKVRIPLLIYTYFLVFTHCFPIRKPLPILKCGKLLTKLAQIPNLTFSLRF</sequence>